<feature type="non-terminal residue" evidence="11">
    <location>
        <position position="1"/>
    </location>
</feature>
<dbReference type="PROSITE" id="PS00107">
    <property type="entry name" value="PROTEIN_KINASE_ATP"/>
    <property type="match status" value="1"/>
</dbReference>
<reference evidence="11 12" key="1">
    <citation type="journal article" date="2017" name="Mol. Biol. Evol.">
        <title>The 4-celled Tetrabaena socialis nuclear genome reveals the essential components for genetic control of cell number at the origin of multicellularity in the volvocine lineage.</title>
        <authorList>
            <person name="Featherston J."/>
            <person name="Arakaki Y."/>
            <person name="Hanschen E.R."/>
            <person name="Ferris P.J."/>
            <person name="Michod R.E."/>
            <person name="Olson B.J.S.C."/>
            <person name="Nozaki H."/>
            <person name="Durand P.M."/>
        </authorList>
    </citation>
    <scope>NUCLEOTIDE SEQUENCE [LARGE SCALE GENOMIC DNA]</scope>
    <source>
        <strain evidence="11 12">NIES-571</strain>
    </source>
</reference>
<keyword evidence="4 9" id="KW-0547">Nucleotide-binding</keyword>
<evidence type="ECO:0000313" key="11">
    <source>
        <dbReference type="EMBL" id="PNH04100.1"/>
    </source>
</evidence>
<keyword evidence="12" id="KW-1185">Reference proteome</keyword>
<accession>A0A2J7ZV23</accession>
<evidence type="ECO:0000256" key="1">
    <source>
        <dbReference type="ARBA" id="ARBA00012513"/>
    </source>
</evidence>
<dbReference type="AlphaFoldDB" id="A0A2J7ZV23"/>
<dbReference type="Gene3D" id="1.10.510.10">
    <property type="entry name" value="Transferase(Phosphotransferase) domain 1"/>
    <property type="match status" value="1"/>
</dbReference>
<dbReference type="Pfam" id="PF00069">
    <property type="entry name" value="Pkinase"/>
    <property type="match status" value="1"/>
</dbReference>
<evidence type="ECO:0000313" key="12">
    <source>
        <dbReference type="Proteomes" id="UP000236333"/>
    </source>
</evidence>
<feature type="binding site" evidence="9">
    <location>
        <position position="42"/>
    </location>
    <ligand>
        <name>ATP</name>
        <dbReference type="ChEBI" id="CHEBI:30616"/>
    </ligand>
</feature>
<dbReference type="PANTHER" id="PTHR24363:SF0">
    <property type="entry name" value="SERINE_THREONINE KINASE LIKE DOMAIN CONTAINING 1"/>
    <property type="match status" value="1"/>
</dbReference>
<evidence type="ECO:0000259" key="10">
    <source>
        <dbReference type="PROSITE" id="PS50011"/>
    </source>
</evidence>
<dbReference type="PROSITE" id="PS50011">
    <property type="entry name" value="PROTEIN_KINASE_DOM"/>
    <property type="match status" value="1"/>
</dbReference>
<comment type="catalytic activity">
    <reaction evidence="7">
        <text>L-threonyl-[protein] + ATP = O-phospho-L-threonyl-[protein] + ADP + H(+)</text>
        <dbReference type="Rhea" id="RHEA:46608"/>
        <dbReference type="Rhea" id="RHEA-COMP:11060"/>
        <dbReference type="Rhea" id="RHEA-COMP:11605"/>
        <dbReference type="ChEBI" id="CHEBI:15378"/>
        <dbReference type="ChEBI" id="CHEBI:30013"/>
        <dbReference type="ChEBI" id="CHEBI:30616"/>
        <dbReference type="ChEBI" id="CHEBI:61977"/>
        <dbReference type="ChEBI" id="CHEBI:456216"/>
        <dbReference type="EC" id="2.7.11.1"/>
    </reaction>
</comment>
<protein>
    <recommendedName>
        <fullName evidence="1">non-specific serine/threonine protein kinase</fullName>
        <ecNumber evidence="1">2.7.11.1</ecNumber>
    </recommendedName>
</protein>
<evidence type="ECO:0000256" key="3">
    <source>
        <dbReference type="ARBA" id="ARBA00022679"/>
    </source>
</evidence>
<dbReference type="SMART" id="SM00220">
    <property type="entry name" value="S_TKc"/>
    <property type="match status" value="1"/>
</dbReference>
<proteinExistence type="predicted"/>
<evidence type="ECO:0000256" key="8">
    <source>
        <dbReference type="ARBA" id="ARBA00048679"/>
    </source>
</evidence>
<evidence type="ECO:0000256" key="5">
    <source>
        <dbReference type="ARBA" id="ARBA00022777"/>
    </source>
</evidence>
<feature type="domain" description="Protein kinase" evidence="10">
    <location>
        <begin position="14"/>
        <end position="155"/>
    </location>
</feature>
<dbReference type="OrthoDB" id="75710at2759"/>
<gene>
    <name evidence="11" type="ORF">TSOC_009784</name>
</gene>
<dbReference type="InterPro" id="IPR011009">
    <property type="entry name" value="Kinase-like_dom_sf"/>
</dbReference>
<dbReference type="GO" id="GO:0004674">
    <property type="term" value="F:protein serine/threonine kinase activity"/>
    <property type="evidence" value="ECO:0007669"/>
    <property type="project" value="UniProtKB-KW"/>
</dbReference>
<comment type="catalytic activity">
    <reaction evidence="8">
        <text>L-seryl-[protein] + ATP = O-phospho-L-seryl-[protein] + ADP + H(+)</text>
        <dbReference type="Rhea" id="RHEA:17989"/>
        <dbReference type="Rhea" id="RHEA-COMP:9863"/>
        <dbReference type="Rhea" id="RHEA-COMP:11604"/>
        <dbReference type="ChEBI" id="CHEBI:15378"/>
        <dbReference type="ChEBI" id="CHEBI:29999"/>
        <dbReference type="ChEBI" id="CHEBI:30616"/>
        <dbReference type="ChEBI" id="CHEBI:83421"/>
        <dbReference type="ChEBI" id="CHEBI:456216"/>
        <dbReference type="EC" id="2.7.11.1"/>
    </reaction>
</comment>
<dbReference type="EC" id="2.7.11.1" evidence="1"/>
<name>A0A2J7ZV23_9CHLO</name>
<dbReference type="GO" id="GO:0005524">
    <property type="term" value="F:ATP binding"/>
    <property type="evidence" value="ECO:0007669"/>
    <property type="project" value="UniProtKB-UniRule"/>
</dbReference>
<dbReference type="PANTHER" id="PTHR24363">
    <property type="entry name" value="SERINE/THREONINE PROTEIN KINASE"/>
    <property type="match status" value="1"/>
</dbReference>
<evidence type="ECO:0000256" key="2">
    <source>
        <dbReference type="ARBA" id="ARBA00022527"/>
    </source>
</evidence>
<dbReference type="EMBL" id="PGGS01000423">
    <property type="protein sequence ID" value="PNH04100.1"/>
    <property type="molecule type" value="Genomic_DNA"/>
</dbReference>
<keyword evidence="3" id="KW-0808">Transferase</keyword>
<evidence type="ECO:0000256" key="4">
    <source>
        <dbReference type="ARBA" id="ARBA00022741"/>
    </source>
</evidence>
<evidence type="ECO:0000256" key="7">
    <source>
        <dbReference type="ARBA" id="ARBA00047899"/>
    </source>
</evidence>
<keyword evidence="5 11" id="KW-0418">Kinase</keyword>
<keyword evidence="2" id="KW-0723">Serine/threonine-protein kinase</keyword>
<sequence length="155" mass="16462">SPLEPGAVLGGGKYTVVEVLGAGSNAVAYRARRADGSEVALKALSLRSLRDWKQLTLFEREASTLAGLTHPGIPRYVDYFEEDDARGDRAFVLVQEVVRGRSLAEMVAGGQRATEQEVIGIAGELLSVLEYLSSLRPPVIHRVGAGACWGPGEGG</sequence>
<feature type="non-terminal residue" evidence="11">
    <location>
        <position position="155"/>
    </location>
</feature>
<evidence type="ECO:0000256" key="6">
    <source>
        <dbReference type="ARBA" id="ARBA00022840"/>
    </source>
</evidence>
<dbReference type="Proteomes" id="UP000236333">
    <property type="component" value="Unassembled WGS sequence"/>
</dbReference>
<comment type="caution">
    <text evidence="11">The sequence shown here is derived from an EMBL/GenBank/DDBJ whole genome shotgun (WGS) entry which is preliminary data.</text>
</comment>
<evidence type="ECO:0000256" key="9">
    <source>
        <dbReference type="PROSITE-ProRule" id="PRU10141"/>
    </source>
</evidence>
<dbReference type="InterPro" id="IPR017441">
    <property type="entry name" value="Protein_kinase_ATP_BS"/>
</dbReference>
<dbReference type="InterPro" id="IPR000719">
    <property type="entry name" value="Prot_kinase_dom"/>
</dbReference>
<keyword evidence="6 9" id="KW-0067">ATP-binding</keyword>
<dbReference type="SUPFAM" id="SSF56112">
    <property type="entry name" value="Protein kinase-like (PK-like)"/>
    <property type="match status" value="1"/>
</dbReference>
<organism evidence="11 12">
    <name type="scientific">Tetrabaena socialis</name>
    <dbReference type="NCBI Taxonomy" id="47790"/>
    <lineage>
        <taxon>Eukaryota</taxon>
        <taxon>Viridiplantae</taxon>
        <taxon>Chlorophyta</taxon>
        <taxon>core chlorophytes</taxon>
        <taxon>Chlorophyceae</taxon>
        <taxon>CS clade</taxon>
        <taxon>Chlamydomonadales</taxon>
        <taxon>Tetrabaenaceae</taxon>
        <taxon>Tetrabaena</taxon>
    </lineage>
</organism>